<keyword evidence="3" id="KW-1185">Reference proteome</keyword>
<dbReference type="Pfam" id="PF08818">
    <property type="entry name" value="DUF1801"/>
    <property type="match status" value="1"/>
</dbReference>
<sequence length="120" mass="13659">MTPSDNIDDLIASHPDWRGQILKDARRMILNVDPDIVETWKYMGSPVWELDGILIVGNIFKSKVKLGFMHGASLEDPETLFNGELKGNQRRSYELSEGDVLNEPALKQLVREAIKHNRSK</sequence>
<dbReference type="EMBL" id="JADBED010000001">
    <property type="protein sequence ID" value="MBE1525395.1"/>
    <property type="molecule type" value="Genomic_DNA"/>
</dbReference>
<evidence type="ECO:0000313" key="2">
    <source>
        <dbReference type="EMBL" id="MBE1525395.1"/>
    </source>
</evidence>
<dbReference type="RefSeq" id="WP_192596265.1">
    <property type="nucleotide sequence ID" value="NZ_BAAALJ010000026.1"/>
</dbReference>
<comment type="caution">
    <text evidence="2">The sequence shown here is derived from an EMBL/GenBank/DDBJ whole genome shotgun (WGS) entry which is preliminary data.</text>
</comment>
<organism evidence="2 3">
    <name type="scientific">Nesterenkonia lutea</name>
    <dbReference type="NCBI Taxonomy" id="272919"/>
    <lineage>
        <taxon>Bacteria</taxon>
        <taxon>Bacillati</taxon>
        <taxon>Actinomycetota</taxon>
        <taxon>Actinomycetes</taxon>
        <taxon>Micrococcales</taxon>
        <taxon>Micrococcaceae</taxon>
        <taxon>Nesterenkonia</taxon>
    </lineage>
</organism>
<accession>A0ABR9JHJ1</accession>
<evidence type="ECO:0000313" key="3">
    <source>
        <dbReference type="Proteomes" id="UP000643525"/>
    </source>
</evidence>
<gene>
    <name evidence="2" type="ORF">H4W27_002513</name>
</gene>
<protein>
    <recommendedName>
        <fullName evidence="1">YdhG-like domain-containing protein</fullName>
    </recommendedName>
</protein>
<proteinExistence type="predicted"/>
<dbReference type="InterPro" id="IPR014922">
    <property type="entry name" value="YdhG-like"/>
</dbReference>
<dbReference type="SUPFAM" id="SSF159888">
    <property type="entry name" value="YdhG-like"/>
    <property type="match status" value="1"/>
</dbReference>
<evidence type="ECO:0000259" key="1">
    <source>
        <dbReference type="Pfam" id="PF08818"/>
    </source>
</evidence>
<feature type="domain" description="YdhG-like" evidence="1">
    <location>
        <begin position="19"/>
        <end position="114"/>
    </location>
</feature>
<dbReference type="Gene3D" id="3.90.1150.200">
    <property type="match status" value="1"/>
</dbReference>
<dbReference type="Proteomes" id="UP000643525">
    <property type="component" value="Unassembled WGS sequence"/>
</dbReference>
<name>A0ABR9JHJ1_9MICC</name>
<reference evidence="2 3" key="1">
    <citation type="submission" date="2020-10" db="EMBL/GenBank/DDBJ databases">
        <title>Sequencing the genomes of 1000 actinobacteria strains.</title>
        <authorList>
            <person name="Klenk H.-P."/>
        </authorList>
    </citation>
    <scope>NUCLEOTIDE SEQUENCE [LARGE SCALE GENOMIC DNA]</scope>
    <source>
        <strain evidence="2 3">DSM 15666</strain>
    </source>
</reference>